<evidence type="ECO:0000313" key="4">
    <source>
        <dbReference type="Proteomes" id="UP000075902"/>
    </source>
</evidence>
<reference evidence="3" key="2">
    <citation type="submission" date="2020-05" db="UniProtKB">
        <authorList>
            <consortium name="EnsemblMetazoa"/>
        </authorList>
    </citation>
    <scope>IDENTIFICATION</scope>
    <source>
        <strain evidence="3">CM1001059</strain>
    </source>
</reference>
<dbReference type="Pfam" id="PF13855">
    <property type="entry name" value="LRR_8"/>
    <property type="match status" value="2"/>
</dbReference>
<evidence type="ECO:0000256" key="2">
    <source>
        <dbReference type="ARBA" id="ARBA00022737"/>
    </source>
</evidence>
<organism evidence="3 4">
    <name type="scientific">Anopheles melas</name>
    <dbReference type="NCBI Taxonomy" id="34690"/>
    <lineage>
        <taxon>Eukaryota</taxon>
        <taxon>Metazoa</taxon>
        <taxon>Ecdysozoa</taxon>
        <taxon>Arthropoda</taxon>
        <taxon>Hexapoda</taxon>
        <taxon>Insecta</taxon>
        <taxon>Pterygota</taxon>
        <taxon>Neoptera</taxon>
        <taxon>Endopterygota</taxon>
        <taxon>Diptera</taxon>
        <taxon>Nematocera</taxon>
        <taxon>Culicoidea</taxon>
        <taxon>Culicidae</taxon>
        <taxon>Anophelinae</taxon>
        <taxon>Anopheles</taxon>
    </lineage>
</organism>
<evidence type="ECO:0000256" key="1">
    <source>
        <dbReference type="ARBA" id="ARBA00022614"/>
    </source>
</evidence>
<dbReference type="AlphaFoldDB" id="A0A182U4D3"/>
<name>A0A182U4D3_9DIPT</name>
<dbReference type="STRING" id="34690.A0A182U4D3"/>
<dbReference type="InterPro" id="IPR032675">
    <property type="entry name" value="LRR_dom_sf"/>
</dbReference>
<dbReference type="InterPro" id="IPR001611">
    <property type="entry name" value="Leu-rich_rpt"/>
</dbReference>
<proteinExistence type="predicted"/>
<dbReference type="Proteomes" id="UP000075902">
    <property type="component" value="Unassembled WGS sequence"/>
</dbReference>
<dbReference type="InterPro" id="IPR003591">
    <property type="entry name" value="Leu-rich_rpt_typical-subtyp"/>
</dbReference>
<dbReference type="SUPFAM" id="SSF52058">
    <property type="entry name" value="L domain-like"/>
    <property type="match status" value="1"/>
</dbReference>
<dbReference type="GO" id="GO:0005886">
    <property type="term" value="C:plasma membrane"/>
    <property type="evidence" value="ECO:0007669"/>
    <property type="project" value="TreeGrafter"/>
</dbReference>
<protein>
    <recommendedName>
        <fullName evidence="5">LRRCT domain-containing protein</fullName>
    </recommendedName>
</protein>
<dbReference type="InterPro" id="IPR050541">
    <property type="entry name" value="LRR_TM_domain-containing"/>
</dbReference>
<keyword evidence="4" id="KW-1185">Reference proteome</keyword>
<dbReference type="SMART" id="SM00369">
    <property type="entry name" value="LRR_TYP"/>
    <property type="match status" value="9"/>
</dbReference>
<reference evidence="4" key="1">
    <citation type="submission" date="2014-01" db="EMBL/GenBank/DDBJ databases">
        <title>The Genome Sequence of Anopheles melas CM1001059_A (V2).</title>
        <authorList>
            <consortium name="The Broad Institute Genomics Platform"/>
            <person name="Neafsey D.E."/>
            <person name="Besansky N."/>
            <person name="Howell P."/>
            <person name="Walton C."/>
            <person name="Young S.K."/>
            <person name="Zeng Q."/>
            <person name="Gargeya S."/>
            <person name="Fitzgerald M."/>
            <person name="Haas B."/>
            <person name="Abouelleil A."/>
            <person name="Allen A.W."/>
            <person name="Alvarado L."/>
            <person name="Arachchi H.M."/>
            <person name="Berlin A.M."/>
            <person name="Chapman S.B."/>
            <person name="Gainer-Dewar J."/>
            <person name="Goldberg J."/>
            <person name="Griggs A."/>
            <person name="Gujja S."/>
            <person name="Hansen M."/>
            <person name="Howarth C."/>
            <person name="Imamovic A."/>
            <person name="Ireland A."/>
            <person name="Larimer J."/>
            <person name="McCowan C."/>
            <person name="Murphy C."/>
            <person name="Pearson M."/>
            <person name="Poon T.W."/>
            <person name="Priest M."/>
            <person name="Roberts A."/>
            <person name="Saif S."/>
            <person name="Shea T."/>
            <person name="Sisk P."/>
            <person name="Sykes S."/>
            <person name="Wortman J."/>
            <person name="Nusbaum C."/>
            <person name="Birren B."/>
        </authorList>
    </citation>
    <scope>NUCLEOTIDE SEQUENCE [LARGE SCALE GENOMIC DNA]</scope>
    <source>
        <strain evidence="4">CM1001059</strain>
    </source>
</reference>
<keyword evidence="1" id="KW-0433">Leucine-rich repeat</keyword>
<sequence>MASGNTELLGDNEDSTGSFHALCMVAQGAGFEKIEDLLSLDTTVLKIIYTSQTEQYQLNASNLVRFHHLRELHVQSLQAQLLRFSLDAELPVARLHLESLELVRTEPPTVLDRTQPSLTGLGLQSSPDATAYQIVATDEEEEIVVDGANGADSLTETFELEIVPYEVYKRELASTSNVSFYGWSNLTALSIHDCQLESLHPDFLYGLDRLQRLSLQHNNLKILPPFAFYGAPNMRLLSLANNRLLEVSYYSLAGLLELQVLDLSANNISKVSELTFPPFPKLAKLDLRQNPIEYVFDSSFAIANMTRSLFLGSDQVGLQIGTPKPFQGLAAMELLEIRNLQLPALNQYLFRGLRSLRTLRLLQGNISFVEYDSFAEMKNLTELYASRCAIATLSMDAFFGVKRLRIVDLSHNLLTELPVGLFDELLQLVELYLHGNRLTQLPTDFFRRLAPGVQIVRLIDNPWQCSCTMVQWRQAATNRLKISSSSDNPLAAYVYSNKLTPRCSDPTQGIQNRSVYYVIRKNLHCQIDSNQAHKIAQRISELNRRKQQALLQKRYHHHHRGGAVVAPAPAPSVRVALAHNNGVRPSAAVNGIIPGGVNIVQVYQKPHQSLLYQQKRQRLQQKLQKSQSRVVRVVCGADGDVSDTISCMARRSFSRCSGLLIPISRWISVSLSALMMAPDFTLARQAATYQAGMPTHNSSQATIVGPFHSANGVPAFMASPSRSCR</sequence>
<keyword evidence="2" id="KW-0677">Repeat</keyword>
<evidence type="ECO:0008006" key="5">
    <source>
        <dbReference type="Google" id="ProtNLM"/>
    </source>
</evidence>
<evidence type="ECO:0000313" key="3">
    <source>
        <dbReference type="EnsemblMetazoa" id="AMEC013685-PA"/>
    </source>
</evidence>
<accession>A0A182U4D3</accession>
<dbReference type="PANTHER" id="PTHR24369:SF175">
    <property type="entry name" value="LEUCINE RICH REPEATS AND TRANSMEMBRANE DOMAINS 2"/>
    <property type="match status" value="1"/>
</dbReference>
<dbReference type="PANTHER" id="PTHR24369">
    <property type="entry name" value="ANTIGEN BSP, PUTATIVE-RELATED"/>
    <property type="match status" value="1"/>
</dbReference>
<dbReference type="Gene3D" id="3.80.10.10">
    <property type="entry name" value="Ribonuclease Inhibitor"/>
    <property type="match status" value="2"/>
</dbReference>
<dbReference type="SMART" id="SM00365">
    <property type="entry name" value="LRR_SD22"/>
    <property type="match status" value="3"/>
</dbReference>
<dbReference type="PROSITE" id="PS51450">
    <property type="entry name" value="LRR"/>
    <property type="match status" value="2"/>
</dbReference>
<dbReference type="EnsemblMetazoa" id="AMEC013685-RA">
    <property type="protein sequence ID" value="AMEC013685-PA"/>
    <property type="gene ID" value="AMEC013685"/>
</dbReference>
<dbReference type="VEuPathDB" id="VectorBase:AMEC013685"/>